<dbReference type="EMBL" id="JFKE01000009">
    <property type="protein sequence ID" value="KAJ54294.1"/>
    <property type="molecule type" value="Genomic_DNA"/>
</dbReference>
<evidence type="ECO:0000256" key="1">
    <source>
        <dbReference type="SAM" id="Phobius"/>
    </source>
</evidence>
<dbReference type="STRING" id="1454373.ACMU_18910"/>
<organism evidence="2 3">
    <name type="scientific">Actibacterium mucosum KCTC 23349</name>
    <dbReference type="NCBI Taxonomy" id="1454373"/>
    <lineage>
        <taxon>Bacteria</taxon>
        <taxon>Pseudomonadati</taxon>
        <taxon>Pseudomonadota</taxon>
        <taxon>Alphaproteobacteria</taxon>
        <taxon>Rhodobacterales</taxon>
        <taxon>Roseobacteraceae</taxon>
        <taxon>Actibacterium</taxon>
    </lineage>
</organism>
<keyword evidence="1" id="KW-1133">Transmembrane helix</keyword>
<comment type="caution">
    <text evidence="2">The sequence shown here is derived from an EMBL/GenBank/DDBJ whole genome shotgun (WGS) entry which is preliminary data.</text>
</comment>
<dbReference type="AlphaFoldDB" id="A0A037ZCR7"/>
<keyword evidence="1" id="KW-0812">Transmembrane</keyword>
<feature type="transmembrane region" description="Helical" evidence="1">
    <location>
        <begin position="26"/>
        <end position="47"/>
    </location>
</feature>
<dbReference type="Proteomes" id="UP000026249">
    <property type="component" value="Unassembled WGS sequence"/>
</dbReference>
<accession>A0A037ZCR7</accession>
<proteinExistence type="predicted"/>
<reference evidence="2 3" key="1">
    <citation type="submission" date="2014-03" db="EMBL/GenBank/DDBJ databases">
        <title>Draft Genome Sequence of Actibacterium mucosum KCTC 23349, a Marine Alphaproteobacterium with Complex Ionic Requirements Isolated from Mediterranean Seawater at Malvarrosa Beach, Valencia, Spain.</title>
        <authorList>
            <person name="Arahal D.R."/>
            <person name="Shao Z."/>
            <person name="Lai Q."/>
            <person name="Pujalte M.J."/>
        </authorList>
    </citation>
    <scope>NUCLEOTIDE SEQUENCE [LARGE SCALE GENOMIC DNA]</scope>
    <source>
        <strain evidence="2 3">KCTC 23349</strain>
    </source>
</reference>
<evidence type="ECO:0000313" key="2">
    <source>
        <dbReference type="EMBL" id="KAJ54294.1"/>
    </source>
</evidence>
<feature type="transmembrane region" description="Helical" evidence="1">
    <location>
        <begin position="193"/>
        <end position="213"/>
    </location>
</feature>
<gene>
    <name evidence="2" type="ORF">ACMU_18910</name>
</gene>
<protein>
    <submittedName>
        <fullName evidence="2">Uncharacterized protein</fullName>
    </submittedName>
</protein>
<sequence length="229" mass="25138">MAEKDPLMRAMFSTLWTDIRGNWKRMLLHGLIFALLFQVLMMIALIVRFQALPNYVTGYNWVANVAWIIKSTPSWSDIPPIVWEEWLLEIGKMNYDYGMGISEWSLNVVPSRLLVLFILGATVSLCMALTRRETCSTANTGTLRATTGLGAVLVAMTNATMSWVVCCATPSWVVGLAMLGLGVSTSLAMETMGPVLTGGGFGLLVALILFLAWHKSRPEPEPIAEASHA</sequence>
<keyword evidence="3" id="KW-1185">Reference proteome</keyword>
<feature type="transmembrane region" description="Helical" evidence="1">
    <location>
        <begin position="113"/>
        <end position="130"/>
    </location>
</feature>
<feature type="transmembrane region" description="Helical" evidence="1">
    <location>
        <begin position="151"/>
        <end position="173"/>
    </location>
</feature>
<keyword evidence="1" id="KW-0472">Membrane</keyword>
<name>A0A037ZCR7_9RHOB</name>
<evidence type="ECO:0000313" key="3">
    <source>
        <dbReference type="Proteomes" id="UP000026249"/>
    </source>
</evidence>